<accession>A0ABR9P329</accession>
<dbReference type="RefSeq" id="WP_193120899.1">
    <property type="nucleotide sequence ID" value="NZ_JADBGI010000004.1"/>
</dbReference>
<evidence type="ECO:0000313" key="6">
    <source>
        <dbReference type="Proteomes" id="UP000806528"/>
    </source>
</evidence>
<name>A0ABR9P329_9ACTN</name>
<dbReference type="EMBL" id="JADBGI010000004">
    <property type="protein sequence ID" value="MBE2998256.1"/>
    <property type="molecule type" value="Genomic_DNA"/>
</dbReference>
<dbReference type="PANTHER" id="PTHR43736:SF1">
    <property type="entry name" value="DIHYDRONEOPTERIN TRIPHOSPHATE DIPHOSPHATASE"/>
    <property type="match status" value="1"/>
</dbReference>
<dbReference type="InterPro" id="IPR015797">
    <property type="entry name" value="NUDIX_hydrolase-like_dom_sf"/>
</dbReference>
<dbReference type="Pfam" id="PF00293">
    <property type="entry name" value="NUDIX"/>
    <property type="match status" value="1"/>
</dbReference>
<evidence type="ECO:0000259" key="4">
    <source>
        <dbReference type="PROSITE" id="PS51462"/>
    </source>
</evidence>
<organism evidence="5 6">
    <name type="scientific">Nocardiopsis coralli</name>
    <dbReference type="NCBI Taxonomy" id="2772213"/>
    <lineage>
        <taxon>Bacteria</taxon>
        <taxon>Bacillati</taxon>
        <taxon>Actinomycetota</taxon>
        <taxon>Actinomycetes</taxon>
        <taxon>Streptosporangiales</taxon>
        <taxon>Nocardiopsidaceae</taxon>
        <taxon>Nocardiopsis</taxon>
    </lineage>
</organism>
<dbReference type="InterPro" id="IPR020476">
    <property type="entry name" value="Nudix_hydrolase"/>
</dbReference>
<dbReference type="PRINTS" id="PR00502">
    <property type="entry name" value="NUDIXFAMILY"/>
</dbReference>
<proteinExistence type="inferred from homology"/>
<evidence type="ECO:0000256" key="3">
    <source>
        <dbReference type="RuleBase" id="RU003476"/>
    </source>
</evidence>
<keyword evidence="6" id="KW-1185">Reference proteome</keyword>
<dbReference type="SUPFAM" id="SSF55811">
    <property type="entry name" value="Nudix"/>
    <property type="match status" value="1"/>
</dbReference>
<keyword evidence="2 3" id="KW-0378">Hydrolase</keyword>
<dbReference type="InterPro" id="IPR000086">
    <property type="entry name" value="NUDIX_hydrolase_dom"/>
</dbReference>
<evidence type="ECO:0000256" key="2">
    <source>
        <dbReference type="ARBA" id="ARBA00022801"/>
    </source>
</evidence>
<sequence length="136" mass="14926">MHSVSVAGAVIDVEGRFLAIRRADNGRWELPGGVLEADEEIEAGVRREVHEETGIRVRVGPLTGVYKNIRRGIVALVFHCFPEGGDLSTTDEATEVAWLSEHQVHELMLEAYACRLLDAATDGPPSIRTHDGTRLL</sequence>
<dbReference type="Proteomes" id="UP000806528">
    <property type="component" value="Unassembled WGS sequence"/>
</dbReference>
<dbReference type="Gene3D" id="3.90.79.10">
    <property type="entry name" value="Nucleoside Triphosphate Pyrophosphohydrolase"/>
    <property type="match status" value="1"/>
</dbReference>
<gene>
    <name evidence="5" type="ORF">IDM40_05990</name>
</gene>
<comment type="caution">
    <text evidence="5">The sequence shown here is derived from an EMBL/GenBank/DDBJ whole genome shotgun (WGS) entry which is preliminary data.</text>
</comment>
<evidence type="ECO:0000256" key="1">
    <source>
        <dbReference type="ARBA" id="ARBA00005582"/>
    </source>
</evidence>
<feature type="domain" description="Nudix hydrolase" evidence="4">
    <location>
        <begin position="1"/>
        <end position="122"/>
    </location>
</feature>
<protein>
    <submittedName>
        <fullName evidence="5">NUDIX domain-containing protein</fullName>
    </submittedName>
</protein>
<dbReference type="InterPro" id="IPR020084">
    <property type="entry name" value="NUDIX_hydrolase_CS"/>
</dbReference>
<evidence type="ECO:0000313" key="5">
    <source>
        <dbReference type="EMBL" id="MBE2998256.1"/>
    </source>
</evidence>
<dbReference type="PROSITE" id="PS51462">
    <property type="entry name" value="NUDIX"/>
    <property type="match status" value="1"/>
</dbReference>
<reference evidence="5 6" key="1">
    <citation type="submission" date="2020-09" db="EMBL/GenBank/DDBJ databases">
        <title>Diversity and distribution of actinomycetes associated with coral in the coast of Hainan.</title>
        <authorList>
            <person name="Li F."/>
        </authorList>
    </citation>
    <scope>NUCLEOTIDE SEQUENCE [LARGE SCALE GENOMIC DNA]</scope>
    <source>
        <strain evidence="5 6">HNM0947</strain>
    </source>
</reference>
<comment type="similarity">
    <text evidence="1 3">Belongs to the Nudix hydrolase family.</text>
</comment>
<dbReference type="PROSITE" id="PS00893">
    <property type="entry name" value="NUDIX_BOX"/>
    <property type="match status" value="1"/>
</dbReference>
<dbReference type="PANTHER" id="PTHR43736">
    <property type="entry name" value="ADP-RIBOSE PYROPHOSPHATASE"/>
    <property type="match status" value="1"/>
</dbReference>